<accession>A0A8C9FWY4</accession>
<name>A0A8C9FWY4_PAVCR</name>
<dbReference type="AlphaFoldDB" id="A0A8C9FWY4"/>
<protein>
    <recommendedName>
        <fullName evidence="3">METTL14</fullName>
    </recommendedName>
</protein>
<evidence type="ECO:0000313" key="2">
    <source>
        <dbReference type="Proteomes" id="UP000694428"/>
    </source>
</evidence>
<dbReference type="Ensembl" id="ENSPSTT00000023442.1">
    <property type="protein sequence ID" value="ENSPSTP00000022327.1"/>
    <property type="gene ID" value="ENSPSTG00000016366.1"/>
</dbReference>
<evidence type="ECO:0000313" key="1">
    <source>
        <dbReference type="Ensembl" id="ENSPSTP00000022327.1"/>
    </source>
</evidence>
<reference evidence="1" key="1">
    <citation type="submission" date="2025-08" db="UniProtKB">
        <authorList>
            <consortium name="Ensembl"/>
        </authorList>
    </citation>
    <scope>IDENTIFICATION</scope>
</reference>
<keyword evidence="2" id="KW-1185">Reference proteome</keyword>
<proteinExistence type="predicted"/>
<reference evidence="1" key="2">
    <citation type="submission" date="2025-09" db="UniProtKB">
        <authorList>
            <consortium name="Ensembl"/>
        </authorList>
    </citation>
    <scope>IDENTIFICATION</scope>
</reference>
<organism evidence="1 2">
    <name type="scientific">Pavo cristatus</name>
    <name type="common">Indian peafowl</name>
    <name type="synonym">Blue peafowl</name>
    <dbReference type="NCBI Taxonomy" id="9049"/>
    <lineage>
        <taxon>Eukaryota</taxon>
        <taxon>Metazoa</taxon>
        <taxon>Chordata</taxon>
        <taxon>Craniata</taxon>
        <taxon>Vertebrata</taxon>
        <taxon>Euteleostomi</taxon>
        <taxon>Archelosauria</taxon>
        <taxon>Archosauria</taxon>
        <taxon>Dinosauria</taxon>
        <taxon>Saurischia</taxon>
        <taxon>Theropoda</taxon>
        <taxon>Coelurosauria</taxon>
        <taxon>Aves</taxon>
        <taxon>Neognathae</taxon>
        <taxon>Galloanserae</taxon>
        <taxon>Galliformes</taxon>
        <taxon>Phasianidae</taxon>
        <taxon>Phasianinae</taxon>
        <taxon>Pavo</taxon>
    </lineage>
</organism>
<dbReference type="Proteomes" id="UP000694428">
    <property type="component" value="Unplaced"/>
</dbReference>
<evidence type="ECO:0008006" key="3">
    <source>
        <dbReference type="Google" id="ProtNLM"/>
    </source>
</evidence>
<sequence>MNSRLQEIRERQKLRRQLLAQQLGAENADSIGAVLNSKDDQREIAETRETCRYVSAHHFCQKYKEYREIG</sequence>